<name>A0A0N4TB23_BRUPA</name>
<reference evidence="5 6" key="1">
    <citation type="submission" date="2017-02" db="UniProtKB">
        <authorList>
            <consortium name="WormBaseParasite"/>
        </authorList>
    </citation>
    <scope>IDENTIFICATION</scope>
</reference>
<evidence type="ECO:0000313" key="3">
    <source>
        <dbReference type="EMBL" id="VDN95046.1"/>
    </source>
</evidence>
<dbReference type="Proteomes" id="UP000278627">
    <property type="component" value="Unassembled WGS sequence"/>
</dbReference>
<dbReference type="WBParaSite" id="BPAG_0000541001-mRNA-1">
    <property type="protein sequence ID" value="BPAG_0000541001-mRNA-1"/>
    <property type="gene ID" value="BPAG_0000541001"/>
</dbReference>
<feature type="region of interest" description="Disordered" evidence="1">
    <location>
        <begin position="1"/>
        <end position="36"/>
    </location>
</feature>
<dbReference type="AlphaFoldDB" id="A0A0N4TB23"/>
<dbReference type="EMBL" id="UZAD01003680">
    <property type="protein sequence ID" value="VDN86560.1"/>
    <property type="molecule type" value="Genomic_DNA"/>
</dbReference>
<reference evidence="2 4" key="2">
    <citation type="submission" date="2018-11" db="EMBL/GenBank/DDBJ databases">
        <authorList>
            <consortium name="Pathogen Informatics"/>
        </authorList>
    </citation>
    <scope>NUCLEOTIDE SEQUENCE [LARGE SCALE GENOMIC DNA]</scope>
</reference>
<dbReference type="WBParaSite" id="BPAG_0001393301-mRNA-1">
    <property type="protein sequence ID" value="BPAG_0001393301-mRNA-1"/>
    <property type="gene ID" value="BPAG_0001393301"/>
</dbReference>
<keyword evidence="4" id="KW-1185">Reference proteome</keyword>
<proteinExistence type="predicted"/>
<gene>
    <name evidence="3" type="ORF">BPAG_LOCUS13861</name>
    <name evidence="2" type="ORF">BPAG_LOCUS5374</name>
</gene>
<protein>
    <submittedName>
        <fullName evidence="2 5">Uncharacterized protein</fullName>
    </submittedName>
</protein>
<sequence length="123" mass="13910">MDELGRRDKWPSKVVPAESDNQPKCASEKPTPHAADAFSYPHQHLPLCNRAFALRMHSGGEASKRAKKGGEGKSCKREKFKKARAEADYLFHHRQITLNCIYDSVSGLIDFMNERFNYVASAQ</sequence>
<evidence type="ECO:0000256" key="1">
    <source>
        <dbReference type="SAM" id="MobiDB-lite"/>
    </source>
</evidence>
<evidence type="ECO:0000313" key="5">
    <source>
        <dbReference type="WBParaSite" id="BPAG_0000541001-mRNA-1"/>
    </source>
</evidence>
<dbReference type="EMBL" id="UZAD01013464">
    <property type="protein sequence ID" value="VDN95046.1"/>
    <property type="molecule type" value="Genomic_DNA"/>
</dbReference>
<accession>A0A0N4TB23</accession>
<evidence type="ECO:0000313" key="2">
    <source>
        <dbReference type="EMBL" id="VDN86560.1"/>
    </source>
</evidence>
<organism evidence="5">
    <name type="scientific">Brugia pahangi</name>
    <name type="common">Filarial nematode worm</name>
    <dbReference type="NCBI Taxonomy" id="6280"/>
    <lineage>
        <taxon>Eukaryota</taxon>
        <taxon>Metazoa</taxon>
        <taxon>Ecdysozoa</taxon>
        <taxon>Nematoda</taxon>
        <taxon>Chromadorea</taxon>
        <taxon>Rhabditida</taxon>
        <taxon>Spirurina</taxon>
        <taxon>Spiruromorpha</taxon>
        <taxon>Filarioidea</taxon>
        <taxon>Onchocercidae</taxon>
        <taxon>Brugia</taxon>
    </lineage>
</organism>
<evidence type="ECO:0000313" key="4">
    <source>
        <dbReference type="Proteomes" id="UP000278627"/>
    </source>
</evidence>
<evidence type="ECO:0000313" key="6">
    <source>
        <dbReference type="WBParaSite" id="BPAG_0001393301-mRNA-1"/>
    </source>
</evidence>
<feature type="compositionally biased region" description="Basic and acidic residues" evidence="1">
    <location>
        <begin position="1"/>
        <end position="11"/>
    </location>
</feature>